<dbReference type="Gene3D" id="3.30.70.100">
    <property type="match status" value="1"/>
</dbReference>
<comment type="similarity">
    <text evidence="2">Belongs to the MscS (TC 1.A.23) family.</text>
</comment>
<dbReference type="AlphaFoldDB" id="A0A9D1QB42"/>
<evidence type="ECO:0000313" key="11">
    <source>
        <dbReference type="EMBL" id="HIW08907.1"/>
    </source>
</evidence>
<dbReference type="Proteomes" id="UP000823933">
    <property type="component" value="Unassembled WGS sequence"/>
</dbReference>
<proteinExistence type="inferred from homology"/>
<accession>A0A9D1QB42</accession>
<dbReference type="Gene3D" id="1.10.287.1260">
    <property type="match status" value="1"/>
</dbReference>
<comment type="caution">
    <text evidence="11">The sequence shown here is derived from an EMBL/GenBank/DDBJ whole genome shotgun (WGS) entry which is preliminary data.</text>
</comment>
<evidence type="ECO:0000313" key="12">
    <source>
        <dbReference type="Proteomes" id="UP000823933"/>
    </source>
</evidence>
<feature type="domain" description="Mechanosensitive ion channel MscS C-terminal" evidence="9">
    <location>
        <begin position="264"/>
        <end position="349"/>
    </location>
</feature>
<keyword evidence="5 7" id="KW-1133">Transmembrane helix</keyword>
<dbReference type="GO" id="GO:0005886">
    <property type="term" value="C:plasma membrane"/>
    <property type="evidence" value="ECO:0007669"/>
    <property type="project" value="UniProtKB-SubCell"/>
</dbReference>
<dbReference type="SUPFAM" id="SSF50182">
    <property type="entry name" value="Sm-like ribonucleoproteins"/>
    <property type="match status" value="1"/>
</dbReference>
<feature type="domain" description="Mechanosensitive ion channel MscS" evidence="8">
    <location>
        <begin position="189"/>
        <end position="253"/>
    </location>
</feature>
<feature type="transmembrane region" description="Helical" evidence="7">
    <location>
        <begin position="140"/>
        <end position="161"/>
    </location>
</feature>
<dbReference type="Gene3D" id="2.30.30.60">
    <property type="match status" value="1"/>
</dbReference>
<dbReference type="InterPro" id="IPR011066">
    <property type="entry name" value="MscS_channel_C_sf"/>
</dbReference>
<feature type="transmembrane region" description="Helical" evidence="7">
    <location>
        <begin position="167"/>
        <end position="187"/>
    </location>
</feature>
<gene>
    <name evidence="11" type="ORF">H9890_05840</name>
</gene>
<evidence type="ECO:0000259" key="9">
    <source>
        <dbReference type="Pfam" id="PF21082"/>
    </source>
</evidence>
<comment type="subcellular location">
    <subcellularLocation>
        <location evidence="1">Cell membrane</location>
        <topology evidence="1">Multi-pass membrane protein</topology>
    </subcellularLocation>
</comment>
<dbReference type="InterPro" id="IPR045042">
    <property type="entry name" value="YnaI-like"/>
</dbReference>
<evidence type="ECO:0000259" key="8">
    <source>
        <dbReference type="Pfam" id="PF00924"/>
    </source>
</evidence>
<protein>
    <submittedName>
        <fullName evidence="11">Mechanosensitive ion channel family protein</fullName>
    </submittedName>
</protein>
<reference evidence="11" key="2">
    <citation type="submission" date="2021-04" db="EMBL/GenBank/DDBJ databases">
        <authorList>
            <person name="Gilroy R."/>
        </authorList>
    </citation>
    <scope>NUCLEOTIDE SEQUENCE</scope>
    <source>
        <strain evidence="11">ChiHcolR34-3080</strain>
    </source>
</reference>
<dbReference type="InterPro" id="IPR049278">
    <property type="entry name" value="MS_channel_C"/>
</dbReference>
<dbReference type="InterPro" id="IPR023408">
    <property type="entry name" value="MscS_beta-dom_sf"/>
</dbReference>
<keyword evidence="6 7" id="KW-0472">Membrane</keyword>
<feature type="domain" description="Mechanosensitive ion channel transmembrane helices 2/3" evidence="10">
    <location>
        <begin position="150"/>
        <end position="188"/>
    </location>
</feature>
<keyword evidence="4 7" id="KW-0812">Transmembrane</keyword>
<sequence>MLFVIQDLQFSIGGLLLEGYPAFGARCLCAALLLAAGLVLRRWLLRWLFPHLAQFHLPSHAMGILVGSFARPAAQFAALTGLYLALASLPWGAAAATRAFLLKLYRFAVILLLSWGLYGASELTGLLLSGAREEVRANKTLRSVLVKVYKVMVVILGGLMAAQELGLPVTGIITSAGLVGLTISLAAQDTASNLFAGLMILIERPFQIGDWVLVGDVEGSVEDITFRSTKIRALDNSLYILTNSDVCAATINNGTQRTKRLYRFTLGVEYGATRAQLEKLMEDLRAMLAASPHTYEDSVIVEVSGFGASSIDLLVSAYLRTPDANEFYRMRNDLNLDLMDIVRADGLDFAFPSTSVYIKEGAGHTNT</sequence>
<dbReference type="SUPFAM" id="SSF82861">
    <property type="entry name" value="Mechanosensitive channel protein MscS (YggB), transmembrane region"/>
    <property type="match status" value="1"/>
</dbReference>
<dbReference type="Pfam" id="PF21088">
    <property type="entry name" value="MS_channel_1st"/>
    <property type="match status" value="1"/>
</dbReference>
<evidence type="ECO:0000259" key="10">
    <source>
        <dbReference type="Pfam" id="PF21088"/>
    </source>
</evidence>
<evidence type="ECO:0000256" key="1">
    <source>
        <dbReference type="ARBA" id="ARBA00004651"/>
    </source>
</evidence>
<evidence type="ECO:0000256" key="7">
    <source>
        <dbReference type="SAM" id="Phobius"/>
    </source>
</evidence>
<feature type="transmembrane region" description="Helical" evidence="7">
    <location>
        <begin position="61"/>
        <end position="84"/>
    </location>
</feature>
<dbReference type="InterPro" id="IPR006685">
    <property type="entry name" value="MscS_channel_2nd"/>
</dbReference>
<dbReference type="Pfam" id="PF21082">
    <property type="entry name" value="MS_channel_3rd"/>
    <property type="match status" value="1"/>
</dbReference>
<dbReference type="PANTHER" id="PTHR43634:SF2">
    <property type="entry name" value="LOW CONDUCTANCE MECHANOSENSITIVE CHANNEL YNAI"/>
    <property type="match status" value="1"/>
</dbReference>
<dbReference type="GO" id="GO:0055085">
    <property type="term" value="P:transmembrane transport"/>
    <property type="evidence" value="ECO:0007669"/>
    <property type="project" value="InterPro"/>
</dbReference>
<dbReference type="InterPro" id="IPR011014">
    <property type="entry name" value="MscS_channel_TM-2"/>
</dbReference>
<evidence type="ECO:0000256" key="6">
    <source>
        <dbReference type="ARBA" id="ARBA00023136"/>
    </source>
</evidence>
<organism evidence="11 12">
    <name type="scientific">Candidatus Faecalibacterium intestinigallinarum</name>
    <dbReference type="NCBI Taxonomy" id="2838581"/>
    <lineage>
        <taxon>Bacteria</taxon>
        <taxon>Bacillati</taxon>
        <taxon>Bacillota</taxon>
        <taxon>Clostridia</taxon>
        <taxon>Eubacteriales</taxon>
        <taxon>Oscillospiraceae</taxon>
        <taxon>Faecalibacterium</taxon>
    </lineage>
</organism>
<dbReference type="InterPro" id="IPR049142">
    <property type="entry name" value="MS_channel_1st"/>
</dbReference>
<dbReference type="Pfam" id="PF00924">
    <property type="entry name" value="MS_channel_2nd"/>
    <property type="match status" value="1"/>
</dbReference>
<evidence type="ECO:0000256" key="2">
    <source>
        <dbReference type="ARBA" id="ARBA00008017"/>
    </source>
</evidence>
<dbReference type="EMBL" id="DXHQ01000071">
    <property type="protein sequence ID" value="HIW08907.1"/>
    <property type="molecule type" value="Genomic_DNA"/>
</dbReference>
<keyword evidence="3" id="KW-1003">Cell membrane</keyword>
<feature type="transmembrane region" description="Helical" evidence="7">
    <location>
        <begin position="20"/>
        <end position="40"/>
    </location>
</feature>
<reference evidence="11" key="1">
    <citation type="journal article" date="2021" name="PeerJ">
        <title>Extensive microbial diversity within the chicken gut microbiome revealed by metagenomics and culture.</title>
        <authorList>
            <person name="Gilroy R."/>
            <person name="Ravi A."/>
            <person name="Getino M."/>
            <person name="Pursley I."/>
            <person name="Horton D.L."/>
            <person name="Alikhan N.F."/>
            <person name="Baker D."/>
            <person name="Gharbi K."/>
            <person name="Hall N."/>
            <person name="Watson M."/>
            <person name="Adriaenssens E.M."/>
            <person name="Foster-Nyarko E."/>
            <person name="Jarju S."/>
            <person name="Secka A."/>
            <person name="Antonio M."/>
            <person name="Oren A."/>
            <person name="Chaudhuri R.R."/>
            <person name="La Ragione R."/>
            <person name="Hildebrand F."/>
            <person name="Pallen M.J."/>
        </authorList>
    </citation>
    <scope>NUCLEOTIDE SEQUENCE</scope>
    <source>
        <strain evidence="11">ChiHcolR34-3080</strain>
    </source>
</reference>
<dbReference type="InterPro" id="IPR010920">
    <property type="entry name" value="LSM_dom_sf"/>
</dbReference>
<evidence type="ECO:0000256" key="4">
    <source>
        <dbReference type="ARBA" id="ARBA00022692"/>
    </source>
</evidence>
<name>A0A9D1QB42_9FIRM</name>
<evidence type="ECO:0000256" key="3">
    <source>
        <dbReference type="ARBA" id="ARBA00022475"/>
    </source>
</evidence>
<feature type="transmembrane region" description="Helical" evidence="7">
    <location>
        <begin position="104"/>
        <end position="128"/>
    </location>
</feature>
<evidence type="ECO:0000256" key="5">
    <source>
        <dbReference type="ARBA" id="ARBA00022989"/>
    </source>
</evidence>
<dbReference type="PANTHER" id="PTHR43634">
    <property type="entry name" value="OW CONDUCTANCE MECHANOSENSITIVE CHANNEL"/>
    <property type="match status" value="1"/>
</dbReference>
<dbReference type="SUPFAM" id="SSF82689">
    <property type="entry name" value="Mechanosensitive channel protein MscS (YggB), C-terminal domain"/>
    <property type="match status" value="1"/>
</dbReference>